<keyword evidence="6 8" id="KW-0408">Iron</keyword>
<dbReference type="STRING" id="1907939.BKL49_06815"/>
<evidence type="ECO:0000259" key="9">
    <source>
        <dbReference type="Pfam" id="PF01794"/>
    </source>
</evidence>
<keyword evidence="8" id="KW-0249">Electron transport</keyword>
<evidence type="ECO:0000256" key="1">
    <source>
        <dbReference type="ARBA" id="ARBA00004141"/>
    </source>
</evidence>
<comment type="caution">
    <text evidence="8">Lacks conserved residue(s) required for the propagation of feature annotation.</text>
</comment>
<feature type="transmembrane region" description="Helical" evidence="8">
    <location>
        <begin position="169"/>
        <end position="188"/>
    </location>
</feature>
<keyword evidence="8" id="KW-0479">Metal-binding</keyword>
<dbReference type="AlphaFoldDB" id="A0A1V3JPJ6"/>
<organism evidence="10 11">
    <name type="scientific">Rodentibacter myodis</name>
    <dbReference type="NCBI Taxonomy" id="1907939"/>
    <lineage>
        <taxon>Bacteria</taxon>
        <taxon>Pseudomonadati</taxon>
        <taxon>Pseudomonadota</taxon>
        <taxon>Gammaproteobacteria</taxon>
        <taxon>Pasteurellales</taxon>
        <taxon>Pasteurellaceae</taxon>
        <taxon>Rodentibacter</taxon>
    </lineage>
</organism>
<comment type="subunit">
    <text evidence="8">Heterodimer of a catalytic subunit (MsrP) and a heme-binding subunit (MsrQ).</text>
</comment>
<keyword evidence="8" id="KW-0285">Flavoprotein</keyword>
<proteinExistence type="inferred from homology"/>
<keyword evidence="4 8" id="KW-0812">Transmembrane</keyword>
<dbReference type="Pfam" id="PF01794">
    <property type="entry name" value="Ferric_reduct"/>
    <property type="match status" value="1"/>
</dbReference>
<evidence type="ECO:0000256" key="5">
    <source>
        <dbReference type="ARBA" id="ARBA00022989"/>
    </source>
</evidence>
<dbReference type="GO" id="GO:0010181">
    <property type="term" value="F:FMN binding"/>
    <property type="evidence" value="ECO:0007669"/>
    <property type="project" value="UniProtKB-UniRule"/>
</dbReference>
<dbReference type="GO" id="GO:0030091">
    <property type="term" value="P:protein repair"/>
    <property type="evidence" value="ECO:0007669"/>
    <property type="project" value="UniProtKB-UniRule"/>
</dbReference>
<evidence type="ECO:0000256" key="2">
    <source>
        <dbReference type="ARBA" id="ARBA00022448"/>
    </source>
</evidence>
<dbReference type="PANTHER" id="PTHR36964:SF1">
    <property type="entry name" value="PROTEIN-METHIONINE-SULFOXIDE REDUCTASE HEME-BINDING SUBUNIT MSRQ"/>
    <property type="match status" value="1"/>
</dbReference>
<feature type="transmembrane region" description="Helical" evidence="8">
    <location>
        <begin position="77"/>
        <end position="95"/>
    </location>
</feature>
<keyword evidence="7 8" id="KW-0472">Membrane</keyword>
<dbReference type="GO" id="GO:0046872">
    <property type="term" value="F:metal ion binding"/>
    <property type="evidence" value="ECO:0007669"/>
    <property type="project" value="UniProtKB-KW"/>
</dbReference>
<feature type="transmembrane region" description="Helical" evidence="8">
    <location>
        <begin position="115"/>
        <end position="134"/>
    </location>
</feature>
<dbReference type="OrthoDB" id="9788328at2"/>
<evidence type="ECO:0000256" key="8">
    <source>
        <dbReference type="HAMAP-Rule" id="MF_01207"/>
    </source>
</evidence>
<comment type="cofactor">
    <cofactor evidence="8">
        <name>heme b</name>
        <dbReference type="ChEBI" id="CHEBI:60344"/>
    </cofactor>
    <text evidence="8">Binds 1 heme b (iron(II)-protoporphyrin IX) group per subunit.</text>
</comment>
<comment type="similarity">
    <text evidence="8">Belongs to the MsrQ family.</text>
</comment>
<dbReference type="GO" id="GO:0005886">
    <property type="term" value="C:plasma membrane"/>
    <property type="evidence" value="ECO:0007669"/>
    <property type="project" value="UniProtKB-SubCell"/>
</dbReference>
<dbReference type="InterPro" id="IPR013130">
    <property type="entry name" value="Fe3_Rdtase_TM_dom"/>
</dbReference>
<keyword evidence="5 8" id="KW-1133">Transmembrane helix</keyword>
<dbReference type="GO" id="GO:0016679">
    <property type="term" value="F:oxidoreductase activity, acting on diphenols and related substances as donors"/>
    <property type="evidence" value="ECO:0007669"/>
    <property type="project" value="TreeGrafter"/>
</dbReference>
<evidence type="ECO:0000256" key="4">
    <source>
        <dbReference type="ARBA" id="ARBA00022692"/>
    </source>
</evidence>
<sequence length="194" mass="22437">MLRFWQILIHLCCLSPAIWLGYALSGDNPNLLGSDPIKEIEHFLGYTAIIIFCVMFLVGIMLQVLRKNQYQILRRPLGLWAFVWAALHVTSYFMLELGQDVRLFFSELFSRPYLILGFIAFAILTVMAITSLPSLKRKLGQKWFKIHQWAYPAIGLAAVHYYWSVKSVTLAPLVIGACVFVILLWKWLSPRFLR</sequence>
<reference evidence="10 11" key="1">
    <citation type="submission" date="2016-10" db="EMBL/GenBank/DDBJ databases">
        <title>Rodentibacter gen. nov. and new species.</title>
        <authorList>
            <person name="Christensen H."/>
        </authorList>
    </citation>
    <scope>NUCLEOTIDE SEQUENCE [LARGE SCALE GENOMIC DNA]</scope>
    <source>
        <strain evidence="10 11">Ac151</strain>
    </source>
</reference>
<dbReference type="InterPro" id="IPR022837">
    <property type="entry name" value="MsrQ-like"/>
</dbReference>
<protein>
    <recommendedName>
        <fullName evidence="8">Protein-methionine-sulfoxide reductase heme-binding subunit MsrQ</fullName>
    </recommendedName>
    <alternativeName>
        <fullName evidence="8">Flavocytochrome MsrQ</fullName>
    </alternativeName>
</protein>
<keyword evidence="8" id="KW-0288">FMN</keyword>
<dbReference type="RefSeq" id="WP_077423881.1">
    <property type="nucleotide sequence ID" value="NZ_MLHQ01000015.1"/>
</dbReference>
<evidence type="ECO:0000313" key="11">
    <source>
        <dbReference type="Proteomes" id="UP000188602"/>
    </source>
</evidence>
<dbReference type="Proteomes" id="UP000188602">
    <property type="component" value="Unassembled WGS sequence"/>
</dbReference>
<evidence type="ECO:0000313" key="10">
    <source>
        <dbReference type="EMBL" id="OOF58614.1"/>
    </source>
</evidence>
<evidence type="ECO:0000256" key="7">
    <source>
        <dbReference type="ARBA" id="ARBA00023136"/>
    </source>
</evidence>
<dbReference type="GO" id="GO:0020037">
    <property type="term" value="F:heme binding"/>
    <property type="evidence" value="ECO:0007669"/>
    <property type="project" value="UniProtKB-UniRule"/>
</dbReference>
<comment type="function">
    <text evidence="8">Part of the MsrPQ system that repairs oxidized periplasmic proteins containing methionine sulfoxide residues (Met-O), using respiratory chain electrons. Thus protects these proteins from oxidative-stress damage caused by reactive species of oxygen and chlorine generated by the host defense mechanisms. MsrPQ is essential for the maintenance of envelope integrity under bleach stress, rescuing a wide series of structurally unrelated periplasmic proteins from methionine oxidation. MsrQ provides electrons for reduction to the reductase catalytic subunit MsrP, using the quinone pool of the respiratory chain.</text>
</comment>
<evidence type="ECO:0000256" key="6">
    <source>
        <dbReference type="ARBA" id="ARBA00023004"/>
    </source>
</evidence>
<comment type="cofactor">
    <cofactor evidence="8">
        <name>FMN</name>
        <dbReference type="ChEBI" id="CHEBI:58210"/>
    </cofactor>
    <text evidence="8">Binds 1 FMN per subunit.</text>
</comment>
<keyword evidence="2 8" id="KW-0813">Transport</keyword>
<feature type="transmembrane region" description="Helical" evidence="8">
    <location>
        <begin position="43"/>
        <end position="65"/>
    </location>
</feature>
<keyword evidence="8" id="KW-1003">Cell membrane</keyword>
<comment type="subcellular location">
    <subcellularLocation>
        <location evidence="8">Cell membrane</location>
        <topology evidence="8">Multi-pass membrane protein</topology>
    </subcellularLocation>
    <subcellularLocation>
        <location evidence="1">Membrane</location>
        <topology evidence="1">Multi-pass membrane protein</topology>
    </subcellularLocation>
</comment>
<dbReference type="EMBL" id="MLHQ01000015">
    <property type="protein sequence ID" value="OOF58614.1"/>
    <property type="molecule type" value="Genomic_DNA"/>
</dbReference>
<dbReference type="GO" id="GO:0009055">
    <property type="term" value="F:electron transfer activity"/>
    <property type="evidence" value="ECO:0007669"/>
    <property type="project" value="UniProtKB-UniRule"/>
</dbReference>
<keyword evidence="3 8" id="KW-0349">Heme</keyword>
<gene>
    <name evidence="8" type="primary">msrQ</name>
    <name evidence="10" type="ORF">BKL49_06815</name>
</gene>
<name>A0A1V3JPJ6_9PAST</name>
<evidence type="ECO:0000256" key="3">
    <source>
        <dbReference type="ARBA" id="ARBA00022617"/>
    </source>
</evidence>
<dbReference type="PANTHER" id="PTHR36964">
    <property type="entry name" value="PROTEIN-METHIONINE-SULFOXIDE REDUCTASE HEME-BINDING SUBUNIT MSRQ"/>
    <property type="match status" value="1"/>
</dbReference>
<accession>A0A1V3JPJ6</accession>
<dbReference type="HAMAP" id="MF_01207">
    <property type="entry name" value="MsrQ"/>
    <property type="match status" value="1"/>
</dbReference>
<feature type="domain" description="Ferric oxidoreductase" evidence="9">
    <location>
        <begin position="44"/>
        <end position="157"/>
    </location>
</feature>
<keyword evidence="11" id="KW-1185">Reference proteome</keyword>
<comment type="caution">
    <text evidence="10">The sequence shown here is derived from an EMBL/GenBank/DDBJ whole genome shotgun (WGS) entry which is preliminary data.</text>
</comment>